<evidence type="ECO:0000313" key="4">
    <source>
        <dbReference type="EMBL" id="WEW55472.1"/>
    </source>
</evidence>
<feature type="compositionally biased region" description="Pro residues" evidence="2">
    <location>
        <begin position="83"/>
        <end position="102"/>
    </location>
</feature>
<dbReference type="PANTHER" id="PTHR31836:SF28">
    <property type="entry name" value="SRCR DOMAIN-CONTAINING PROTEIN-RELATED"/>
    <property type="match status" value="1"/>
</dbReference>
<feature type="compositionally biased region" description="Pro residues" evidence="2">
    <location>
        <begin position="120"/>
        <end position="140"/>
    </location>
</feature>
<name>A0AAF0DBH7_9EURO</name>
<protein>
    <submittedName>
        <fullName evidence="4">Uncharacterized protein</fullName>
    </submittedName>
</protein>
<dbReference type="PRINTS" id="PR01217">
    <property type="entry name" value="PRICHEXTENSN"/>
</dbReference>
<sequence length="261" mass="26218">MAPTLLKALAAAAGLYASLAAAAPLQKRVIVWETVTDVVVQTVEVTMTVSGAPGAPQTIPPPEITPPANPPAQLPPTTLAKAPAPPSYAPPPPPPPSPPPAPTSSAPVQPGEFAPKVSSTPPPPPPPATTQAPPPPPPAPTTSQAPAAPSPPPPPPPPAQKPQVQPPSPPSNGPSGQSYSGDMTFYDGGLGACGGNVDSHGEDAVAISVDLMGEGNNHSPYCGKTITIKYNGKTCKAVIKDKCMGCSGGSIDMTRHLFNQL</sequence>
<feature type="region of interest" description="Disordered" evidence="2">
    <location>
        <begin position="50"/>
        <end position="183"/>
    </location>
</feature>
<keyword evidence="5" id="KW-1185">Reference proteome</keyword>
<evidence type="ECO:0000256" key="1">
    <source>
        <dbReference type="ARBA" id="ARBA00022729"/>
    </source>
</evidence>
<keyword evidence="1 3" id="KW-0732">Signal</keyword>
<gene>
    <name evidence="4" type="ORF">PRK78_000903</name>
</gene>
<dbReference type="InterPro" id="IPR036908">
    <property type="entry name" value="RlpA-like_sf"/>
</dbReference>
<accession>A0AAF0DBH7</accession>
<dbReference type="PANTHER" id="PTHR31836">
    <property type="match status" value="1"/>
</dbReference>
<dbReference type="EMBL" id="CP120627">
    <property type="protein sequence ID" value="WEW55472.1"/>
    <property type="molecule type" value="Genomic_DNA"/>
</dbReference>
<feature type="signal peptide" evidence="3">
    <location>
        <begin position="1"/>
        <end position="22"/>
    </location>
</feature>
<reference evidence="4" key="1">
    <citation type="submission" date="2023-03" db="EMBL/GenBank/DDBJ databases">
        <title>Emydomyces testavorans Genome Sequence.</title>
        <authorList>
            <person name="Hoyer L."/>
        </authorList>
    </citation>
    <scope>NUCLEOTIDE SEQUENCE</scope>
    <source>
        <strain evidence="4">16-2883</strain>
    </source>
</reference>
<dbReference type="SUPFAM" id="SSF50685">
    <property type="entry name" value="Barwin-like endoglucanases"/>
    <property type="match status" value="1"/>
</dbReference>
<feature type="compositionally biased region" description="Pro residues" evidence="2">
    <location>
        <begin position="58"/>
        <end position="74"/>
    </location>
</feature>
<proteinExistence type="predicted"/>
<dbReference type="CDD" id="cd22191">
    <property type="entry name" value="DPBB_RlpA_EXP_N-like"/>
    <property type="match status" value="1"/>
</dbReference>
<feature type="compositionally biased region" description="Pro residues" evidence="2">
    <location>
        <begin position="148"/>
        <end position="172"/>
    </location>
</feature>
<dbReference type="Gene3D" id="2.40.40.10">
    <property type="entry name" value="RlpA-like domain"/>
    <property type="match status" value="1"/>
</dbReference>
<evidence type="ECO:0000256" key="3">
    <source>
        <dbReference type="SAM" id="SignalP"/>
    </source>
</evidence>
<dbReference type="AlphaFoldDB" id="A0AAF0DBH7"/>
<organism evidence="4 5">
    <name type="scientific">Emydomyces testavorans</name>
    <dbReference type="NCBI Taxonomy" id="2070801"/>
    <lineage>
        <taxon>Eukaryota</taxon>
        <taxon>Fungi</taxon>
        <taxon>Dikarya</taxon>
        <taxon>Ascomycota</taxon>
        <taxon>Pezizomycotina</taxon>
        <taxon>Eurotiomycetes</taxon>
        <taxon>Eurotiomycetidae</taxon>
        <taxon>Onygenales</taxon>
        <taxon>Nannizziopsiaceae</taxon>
        <taxon>Emydomyces</taxon>
    </lineage>
</organism>
<evidence type="ECO:0000313" key="5">
    <source>
        <dbReference type="Proteomes" id="UP001219355"/>
    </source>
</evidence>
<dbReference type="Proteomes" id="UP001219355">
    <property type="component" value="Chromosome 1"/>
</dbReference>
<dbReference type="InterPro" id="IPR051477">
    <property type="entry name" value="Expansin_CellWall"/>
</dbReference>
<feature type="chain" id="PRO_5042114776" evidence="3">
    <location>
        <begin position="23"/>
        <end position="261"/>
    </location>
</feature>
<evidence type="ECO:0000256" key="2">
    <source>
        <dbReference type="SAM" id="MobiDB-lite"/>
    </source>
</evidence>